<reference evidence="1" key="1">
    <citation type="submission" date="2020-06" db="EMBL/GenBank/DDBJ databases">
        <title>Unique genomic features of the anaerobic methanotrophic archaea.</title>
        <authorList>
            <person name="Chadwick G.L."/>
            <person name="Skennerton C.T."/>
            <person name="Laso-Perez R."/>
            <person name="Leu A.O."/>
            <person name="Speth D.R."/>
            <person name="Yu H."/>
            <person name="Morgan-Lang C."/>
            <person name="Hatzenpichler R."/>
            <person name="Goudeau D."/>
            <person name="Malmstrom R."/>
            <person name="Brazelton W.J."/>
            <person name="Woyke T."/>
            <person name="Hallam S.J."/>
            <person name="Tyson G.W."/>
            <person name="Wegener G."/>
            <person name="Boetius A."/>
            <person name="Orphan V."/>
        </authorList>
    </citation>
    <scope>NUCLEOTIDE SEQUENCE</scope>
</reference>
<dbReference type="EMBL" id="MT631213">
    <property type="protein sequence ID" value="QNO46680.1"/>
    <property type="molecule type" value="Genomic_DNA"/>
</dbReference>
<organism evidence="1">
    <name type="scientific">Candidatus Methanogaster sp. ANME-2c ERB4</name>
    <dbReference type="NCBI Taxonomy" id="2759911"/>
    <lineage>
        <taxon>Archaea</taxon>
        <taxon>Methanobacteriati</taxon>
        <taxon>Methanobacteriota</taxon>
        <taxon>Stenosarchaea group</taxon>
        <taxon>Methanomicrobia</taxon>
        <taxon>Methanosarcinales</taxon>
        <taxon>ANME-2 cluster</taxon>
        <taxon>Candidatus Methanogasteraceae</taxon>
        <taxon>Candidatus Methanogaster</taxon>
    </lineage>
</organism>
<evidence type="ECO:0000313" key="1">
    <source>
        <dbReference type="EMBL" id="QNO46680.1"/>
    </source>
</evidence>
<protein>
    <submittedName>
        <fullName evidence="1">Uncharacterized protein</fullName>
    </submittedName>
</protein>
<gene>
    <name evidence="1" type="ORF">GCLKPONB_00011</name>
</gene>
<name>A0A7G9YF96_9EURY</name>
<sequence>MSDPDSLSGWGHNENCCMKVPFYLEAVWNLESGDLSYAKFKIDRIEYNNPSKF</sequence>
<accession>A0A7G9YF96</accession>
<dbReference type="AlphaFoldDB" id="A0A7G9YF96"/>
<proteinExistence type="predicted"/>